<keyword evidence="1" id="KW-0732">Signal</keyword>
<dbReference type="RefSeq" id="WP_114791301.1">
    <property type="nucleotide sequence ID" value="NZ_CP139960.1"/>
</dbReference>
<dbReference type="Gene3D" id="3.20.20.80">
    <property type="entry name" value="Glycosidases"/>
    <property type="match status" value="1"/>
</dbReference>
<reference evidence="2 3" key="1">
    <citation type="submission" date="2023-12" db="EMBL/GenBank/DDBJ databases">
        <title>Genome sequencing and assembly of bacterial species from a model synthetic community.</title>
        <authorList>
            <person name="Hogle S.L."/>
        </authorList>
    </citation>
    <scope>NUCLEOTIDE SEQUENCE [LARGE SCALE GENOMIC DNA]</scope>
    <source>
        <strain evidence="2 3">HAMBI_3031</strain>
    </source>
</reference>
<dbReference type="Proteomes" id="UP001325680">
    <property type="component" value="Chromosome"/>
</dbReference>
<feature type="chain" id="PRO_5046252271" evidence="1">
    <location>
        <begin position="19"/>
        <end position="596"/>
    </location>
</feature>
<keyword evidence="3" id="KW-1185">Reference proteome</keyword>
<evidence type="ECO:0000313" key="3">
    <source>
        <dbReference type="Proteomes" id="UP001325680"/>
    </source>
</evidence>
<sequence length="596" mass="67838">MRAWLICFSILVFPPAIRAQEASSGRHPYTSNDVVAVDQFGRSFAAIEGYRPGKQVGIFYWPWIGHPYATGIYDATVISAMPNGLKLLYDFKHLNDSISPTGQAHFWGQPIWGYYNSADEWVIRRQMAMLATAGVDFIVFDLTNRVTYKSVYEKVLRIIEELQSDGWAVPKAVFYTHSKSFETTWQLYNDLYKPNLYPNAWYRVGGKPMIIAYTHEADDIAEAVSRRDSSYRPVAYSQAIKDFFYFKKPQWPGDSVYQDGFPWIEWKYPQPLHGNTMSVSVASHPKVPMSRSITSGWTNWGRGWDPGSQKNKKEDILTGGFFQKQWDHALTVDPDTVFVGGWNEWVAYKQPYGDEYMLCDAANLEFSRDIEPMRGGYADAFYIQMIKNIRAYKGITDKHQGYAPLTIDISGHAAQWAAVKAIYRNINIKTGGRDHYGASMKIAYAAPAPVNNLQEIRVAHDAHNFYFLIKADKPFVQVQDSTGLLQLLIGKDAPATKGWNGYEYIVETDLRKGAARLSMLDKNRKKKETGSVRIAVQENLIQMEIPRKLMAANHKTTQIYFKVADGVAKPSDIMEYYISGSVMPLGRLSFVYQLNQ</sequence>
<accession>A0ABZ0W5U6</accession>
<protein>
    <submittedName>
        <fullName evidence="2">Uncharacterized protein</fullName>
    </submittedName>
</protein>
<proteinExistence type="predicted"/>
<dbReference type="EMBL" id="CP139960">
    <property type="protein sequence ID" value="WQD38556.1"/>
    <property type="molecule type" value="Genomic_DNA"/>
</dbReference>
<feature type="signal peptide" evidence="1">
    <location>
        <begin position="1"/>
        <end position="18"/>
    </location>
</feature>
<organism evidence="2 3">
    <name type="scientific">Niabella yanshanensis</name>
    <dbReference type="NCBI Taxonomy" id="577386"/>
    <lineage>
        <taxon>Bacteria</taxon>
        <taxon>Pseudomonadati</taxon>
        <taxon>Bacteroidota</taxon>
        <taxon>Chitinophagia</taxon>
        <taxon>Chitinophagales</taxon>
        <taxon>Chitinophagaceae</taxon>
        <taxon>Niabella</taxon>
    </lineage>
</organism>
<evidence type="ECO:0000313" key="2">
    <source>
        <dbReference type="EMBL" id="WQD38556.1"/>
    </source>
</evidence>
<evidence type="ECO:0000256" key="1">
    <source>
        <dbReference type="SAM" id="SignalP"/>
    </source>
</evidence>
<name>A0ABZ0W5U6_9BACT</name>
<gene>
    <name evidence="2" type="ORF">U0035_00150</name>
</gene>